<evidence type="ECO:0000313" key="2">
    <source>
        <dbReference type="Proteomes" id="UP001215280"/>
    </source>
</evidence>
<comment type="caution">
    <text evidence="1">The sequence shown here is derived from an EMBL/GenBank/DDBJ whole genome shotgun (WGS) entry which is preliminary data.</text>
</comment>
<dbReference type="Proteomes" id="UP001215280">
    <property type="component" value="Unassembled WGS sequence"/>
</dbReference>
<name>A0AAD7HHU2_9AGAR</name>
<proteinExistence type="predicted"/>
<dbReference type="AlphaFoldDB" id="A0AAD7HHU2"/>
<protein>
    <submittedName>
        <fullName evidence="1">Uncharacterized protein</fullName>
    </submittedName>
</protein>
<keyword evidence="2" id="KW-1185">Reference proteome</keyword>
<accession>A0AAD7HHU2</accession>
<dbReference type="EMBL" id="JARJLG010000277">
    <property type="protein sequence ID" value="KAJ7720561.1"/>
    <property type="molecule type" value="Genomic_DNA"/>
</dbReference>
<reference evidence="1" key="1">
    <citation type="submission" date="2023-03" db="EMBL/GenBank/DDBJ databases">
        <title>Massive genome expansion in bonnet fungi (Mycena s.s.) driven by repeated elements and novel gene families across ecological guilds.</title>
        <authorList>
            <consortium name="Lawrence Berkeley National Laboratory"/>
            <person name="Harder C.B."/>
            <person name="Miyauchi S."/>
            <person name="Viragh M."/>
            <person name="Kuo A."/>
            <person name="Thoen E."/>
            <person name="Andreopoulos B."/>
            <person name="Lu D."/>
            <person name="Skrede I."/>
            <person name="Drula E."/>
            <person name="Henrissat B."/>
            <person name="Morin E."/>
            <person name="Kohler A."/>
            <person name="Barry K."/>
            <person name="LaButti K."/>
            <person name="Morin E."/>
            <person name="Salamov A."/>
            <person name="Lipzen A."/>
            <person name="Mereny Z."/>
            <person name="Hegedus B."/>
            <person name="Baldrian P."/>
            <person name="Stursova M."/>
            <person name="Weitz H."/>
            <person name="Taylor A."/>
            <person name="Grigoriev I.V."/>
            <person name="Nagy L.G."/>
            <person name="Martin F."/>
            <person name="Kauserud H."/>
        </authorList>
    </citation>
    <scope>NUCLEOTIDE SEQUENCE</scope>
    <source>
        <strain evidence="1">CBHHK188m</strain>
    </source>
</reference>
<gene>
    <name evidence="1" type="ORF">DFH07DRAFT_946994</name>
</gene>
<sequence length="211" mass="23510">MSSTKIISEIIRIAVEPTFKLASPAFARLRATSVAEGGVREQYYGFPQGERRHLCWVIQWPQSGPLQTASFRDELKALDAKESPVSWLVPFDDASQPRRALVAHCAQLCTVPLKPGTDVHAPALAASLHKTYSDCYEAAGFTGGYWGPALASNNSESERELQVNWYYLGWETRAAHDAYAGTPLFWLELNNLAPYMEGGEAEYYTFTQQLD</sequence>
<evidence type="ECO:0000313" key="1">
    <source>
        <dbReference type="EMBL" id="KAJ7720561.1"/>
    </source>
</evidence>
<organism evidence="1 2">
    <name type="scientific">Mycena maculata</name>
    <dbReference type="NCBI Taxonomy" id="230809"/>
    <lineage>
        <taxon>Eukaryota</taxon>
        <taxon>Fungi</taxon>
        <taxon>Dikarya</taxon>
        <taxon>Basidiomycota</taxon>
        <taxon>Agaricomycotina</taxon>
        <taxon>Agaricomycetes</taxon>
        <taxon>Agaricomycetidae</taxon>
        <taxon>Agaricales</taxon>
        <taxon>Marasmiineae</taxon>
        <taxon>Mycenaceae</taxon>
        <taxon>Mycena</taxon>
    </lineage>
</organism>